<dbReference type="SUPFAM" id="SSF51391">
    <property type="entry name" value="Thiamin phosphate synthase"/>
    <property type="match status" value="1"/>
</dbReference>
<dbReference type="HAMAP" id="MF_00097">
    <property type="entry name" value="TMP_synthase"/>
    <property type="match status" value="1"/>
</dbReference>
<evidence type="ECO:0000256" key="2">
    <source>
        <dbReference type="ARBA" id="ARBA00022679"/>
    </source>
</evidence>
<dbReference type="GO" id="GO:0000287">
    <property type="term" value="F:magnesium ion binding"/>
    <property type="evidence" value="ECO:0007669"/>
    <property type="project" value="UniProtKB-UniRule"/>
</dbReference>
<proteinExistence type="inferred from homology"/>
<feature type="binding site" evidence="9">
    <location>
        <position position="109"/>
    </location>
    <ligand>
        <name>4-amino-2-methyl-5-(diphosphooxymethyl)pyrimidine</name>
        <dbReference type="ChEBI" id="CHEBI:57841"/>
    </ligand>
</feature>
<dbReference type="FunFam" id="3.20.20.70:FF:000096">
    <property type="entry name" value="Thiamine-phosphate synthase"/>
    <property type="match status" value="1"/>
</dbReference>
<keyword evidence="4 9" id="KW-0460">Magnesium</keyword>
<name>A0A1I3L814_9BACL</name>
<comment type="function">
    <text evidence="9">Condenses 4-methyl-5-(beta-hydroxyethyl)thiazole monophosphate (THZ-P) and 2-methyl-4-amino-5-hydroxymethyl pyrimidine pyrophosphate (HMP-PP) to form thiamine monophosphate (TMP).</text>
</comment>
<evidence type="ECO:0000313" key="13">
    <source>
        <dbReference type="EMBL" id="SFI80942.1"/>
    </source>
</evidence>
<comment type="catalytic activity">
    <reaction evidence="7 9 10">
        <text>2-(2-carboxy-4-methylthiazol-5-yl)ethyl phosphate + 4-amino-2-methyl-5-(diphosphooxymethyl)pyrimidine + 2 H(+) = thiamine phosphate + CO2 + diphosphate</text>
        <dbReference type="Rhea" id="RHEA:47848"/>
        <dbReference type="ChEBI" id="CHEBI:15378"/>
        <dbReference type="ChEBI" id="CHEBI:16526"/>
        <dbReference type="ChEBI" id="CHEBI:33019"/>
        <dbReference type="ChEBI" id="CHEBI:37575"/>
        <dbReference type="ChEBI" id="CHEBI:57841"/>
        <dbReference type="ChEBI" id="CHEBI:62890"/>
        <dbReference type="EC" id="2.5.1.3"/>
    </reaction>
</comment>
<dbReference type="GO" id="GO:0005737">
    <property type="term" value="C:cytoplasm"/>
    <property type="evidence" value="ECO:0007669"/>
    <property type="project" value="TreeGrafter"/>
</dbReference>
<evidence type="ECO:0000256" key="6">
    <source>
        <dbReference type="ARBA" id="ARBA00047334"/>
    </source>
</evidence>
<dbReference type="Gene3D" id="3.20.20.70">
    <property type="entry name" value="Aldolase class I"/>
    <property type="match status" value="1"/>
</dbReference>
<evidence type="ECO:0000256" key="8">
    <source>
        <dbReference type="ARBA" id="ARBA00047883"/>
    </source>
</evidence>
<dbReference type="NCBIfam" id="TIGR00693">
    <property type="entry name" value="thiE"/>
    <property type="match status" value="1"/>
</dbReference>
<comment type="catalytic activity">
    <reaction evidence="6 9 10">
        <text>4-methyl-5-(2-phosphooxyethyl)-thiazole + 4-amino-2-methyl-5-(diphosphooxymethyl)pyrimidine + H(+) = thiamine phosphate + diphosphate</text>
        <dbReference type="Rhea" id="RHEA:22328"/>
        <dbReference type="ChEBI" id="CHEBI:15378"/>
        <dbReference type="ChEBI" id="CHEBI:33019"/>
        <dbReference type="ChEBI" id="CHEBI:37575"/>
        <dbReference type="ChEBI" id="CHEBI:57841"/>
        <dbReference type="ChEBI" id="CHEBI:58296"/>
        <dbReference type="EC" id="2.5.1.3"/>
    </reaction>
</comment>
<feature type="domain" description="Thiamine phosphate synthase/TenI" evidence="12">
    <location>
        <begin position="6"/>
        <end position="190"/>
    </location>
</feature>
<feature type="binding site" evidence="9">
    <location>
        <begin position="187"/>
        <end position="188"/>
    </location>
    <ligand>
        <name>2-[(2R,5Z)-2-carboxy-4-methylthiazol-5(2H)-ylidene]ethyl phosphate</name>
        <dbReference type="ChEBI" id="CHEBI:62899"/>
    </ligand>
</feature>
<evidence type="ECO:0000256" key="11">
    <source>
        <dbReference type="RuleBase" id="RU004253"/>
    </source>
</evidence>
<comment type="cofactor">
    <cofactor evidence="9">
        <name>Mg(2+)</name>
        <dbReference type="ChEBI" id="CHEBI:18420"/>
    </cofactor>
    <text evidence="9">Binds 1 Mg(2+) ion per subunit.</text>
</comment>
<keyword evidence="5 9" id="KW-0784">Thiamine biosynthesis</keyword>
<dbReference type="Pfam" id="PF02581">
    <property type="entry name" value="TMP-TENI"/>
    <property type="match status" value="1"/>
</dbReference>
<reference evidence="13 14" key="1">
    <citation type="submission" date="2016-10" db="EMBL/GenBank/DDBJ databases">
        <authorList>
            <person name="de Groot N.N."/>
        </authorList>
    </citation>
    <scope>NUCLEOTIDE SEQUENCE [LARGE SCALE GENOMIC DNA]</scope>
    <source>
        <strain evidence="13 14">DSM 44778</strain>
    </source>
</reference>
<evidence type="ECO:0000256" key="3">
    <source>
        <dbReference type="ARBA" id="ARBA00022723"/>
    </source>
</evidence>
<dbReference type="GO" id="GO:0009229">
    <property type="term" value="P:thiamine diphosphate biosynthetic process"/>
    <property type="evidence" value="ECO:0007669"/>
    <property type="project" value="UniProtKB-UniRule"/>
</dbReference>
<feature type="binding site" evidence="9">
    <location>
        <begin position="36"/>
        <end position="40"/>
    </location>
    <ligand>
        <name>4-amino-2-methyl-5-(diphosphooxymethyl)pyrimidine</name>
        <dbReference type="ChEBI" id="CHEBI:57841"/>
    </ligand>
</feature>
<feature type="binding site" evidence="9">
    <location>
        <position position="138"/>
    </location>
    <ligand>
        <name>4-amino-2-methyl-5-(diphosphooxymethyl)pyrimidine</name>
        <dbReference type="ChEBI" id="CHEBI:57841"/>
    </ligand>
</feature>
<comment type="pathway">
    <text evidence="1 9 11">Cofactor biosynthesis; thiamine diphosphate biosynthesis; thiamine phosphate from 4-amino-2-methyl-5-diphosphomethylpyrimidine and 4-methyl-5-(2-phosphoethyl)-thiazole: step 1/1.</text>
</comment>
<dbReference type="CDD" id="cd00564">
    <property type="entry name" value="TMP_TenI"/>
    <property type="match status" value="1"/>
</dbReference>
<evidence type="ECO:0000256" key="9">
    <source>
        <dbReference type="HAMAP-Rule" id="MF_00097"/>
    </source>
</evidence>
<dbReference type="InterPro" id="IPR013785">
    <property type="entry name" value="Aldolase_TIM"/>
</dbReference>
<feature type="binding site" evidence="9">
    <location>
        <begin position="135"/>
        <end position="137"/>
    </location>
    <ligand>
        <name>2-[(2R,5Z)-2-carboxy-4-methylthiazol-5(2H)-ylidene]ethyl phosphate</name>
        <dbReference type="ChEBI" id="CHEBI:62899"/>
    </ligand>
</feature>
<feature type="binding site" evidence="9">
    <location>
        <position position="167"/>
    </location>
    <ligand>
        <name>2-[(2R,5Z)-2-carboxy-4-methylthiazol-5(2H)-ylidene]ethyl phosphate</name>
        <dbReference type="ChEBI" id="CHEBI:62899"/>
    </ligand>
</feature>
<evidence type="ECO:0000256" key="4">
    <source>
        <dbReference type="ARBA" id="ARBA00022842"/>
    </source>
</evidence>
<dbReference type="AlphaFoldDB" id="A0A1I3L814"/>
<dbReference type="GO" id="GO:0009228">
    <property type="term" value="P:thiamine biosynthetic process"/>
    <property type="evidence" value="ECO:0007669"/>
    <property type="project" value="UniProtKB-KW"/>
</dbReference>
<dbReference type="InterPro" id="IPR034291">
    <property type="entry name" value="TMP_synthase"/>
</dbReference>
<dbReference type="UniPathway" id="UPA00060">
    <property type="reaction ID" value="UER00141"/>
</dbReference>
<accession>A0A1I3L814</accession>
<dbReference type="GO" id="GO:0004789">
    <property type="term" value="F:thiamine-phosphate diphosphorylase activity"/>
    <property type="evidence" value="ECO:0007669"/>
    <property type="project" value="UniProtKB-UniRule"/>
</dbReference>
<feature type="binding site" evidence="9">
    <location>
        <position position="71"/>
    </location>
    <ligand>
        <name>Mg(2+)</name>
        <dbReference type="ChEBI" id="CHEBI:18420"/>
    </ligand>
</feature>
<evidence type="ECO:0000256" key="1">
    <source>
        <dbReference type="ARBA" id="ARBA00005165"/>
    </source>
</evidence>
<evidence type="ECO:0000256" key="7">
    <source>
        <dbReference type="ARBA" id="ARBA00047851"/>
    </source>
</evidence>
<evidence type="ECO:0000313" key="14">
    <source>
        <dbReference type="Proteomes" id="UP000199545"/>
    </source>
</evidence>
<protein>
    <recommendedName>
        <fullName evidence="9">Thiamine-phosphate synthase</fullName>
        <shortName evidence="9">TP synthase</shortName>
        <shortName evidence="9">TPS</shortName>
        <ecNumber evidence="9">2.5.1.3</ecNumber>
    </recommendedName>
    <alternativeName>
        <fullName evidence="9">Thiamine-phosphate pyrophosphorylase</fullName>
        <shortName evidence="9">TMP pyrophosphorylase</shortName>
        <shortName evidence="9">TMP-PPase</shortName>
    </alternativeName>
</protein>
<keyword evidence="3 9" id="KW-0479">Metal-binding</keyword>
<dbReference type="RefSeq" id="WP_093227841.1">
    <property type="nucleotide sequence ID" value="NZ_FORR01000002.1"/>
</dbReference>
<gene>
    <name evidence="9" type="primary">thiE</name>
    <name evidence="13" type="ORF">SAMN05421852_10278</name>
</gene>
<sequence>MLDLSMYLVMGSQDCPNHDPITILEQAIEGGITCFQFREKNSGRSWADIIALGKRLRQICADHQIPFIVNDRVDLGMILEADGIHVGQDDLPAAEVRKLIGSHRILGVSAKTTEQAHQAVQNGADYIGVGPMFETVSKPDASAPIGPEAIKHIRKNLPQFPIVGIGGITPERTAPVISAGADGVAVISAITQAESPLKATQRFIEQIALARK</sequence>
<evidence type="ECO:0000259" key="12">
    <source>
        <dbReference type="Pfam" id="PF02581"/>
    </source>
</evidence>
<feature type="binding site" evidence="9">
    <location>
        <position position="70"/>
    </location>
    <ligand>
        <name>4-amino-2-methyl-5-(diphosphooxymethyl)pyrimidine</name>
        <dbReference type="ChEBI" id="CHEBI:57841"/>
    </ligand>
</feature>
<comment type="similarity">
    <text evidence="9 10">Belongs to the thiamine-phosphate synthase family.</text>
</comment>
<evidence type="ECO:0000256" key="5">
    <source>
        <dbReference type="ARBA" id="ARBA00022977"/>
    </source>
</evidence>
<comment type="catalytic activity">
    <reaction evidence="8 9 10">
        <text>2-[(2R,5Z)-2-carboxy-4-methylthiazol-5(2H)-ylidene]ethyl phosphate + 4-amino-2-methyl-5-(diphosphooxymethyl)pyrimidine + 2 H(+) = thiamine phosphate + CO2 + diphosphate</text>
        <dbReference type="Rhea" id="RHEA:47844"/>
        <dbReference type="ChEBI" id="CHEBI:15378"/>
        <dbReference type="ChEBI" id="CHEBI:16526"/>
        <dbReference type="ChEBI" id="CHEBI:33019"/>
        <dbReference type="ChEBI" id="CHEBI:37575"/>
        <dbReference type="ChEBI" id="CHEBI:57841"/>
        <dbReference type="ChEBI" id="CHEBI:62899"/>
        <dbReference type="EC" id="2.5.1.3"/>
    </reaction>
</comment>
<evidence type="ECO:0000256" key="10">
    <source>
        <dbReference type="RuleBase" id="RU003826"/>
    </source>
</evidence>
<dbReference type="Proteomes" id="UP000199545">
    <property type="component" value="Unassembled WGS sequence"/>
</dbReference>
<dbReference type="PANTHER" id="PTHR20857">
    <property type="entry name" value="THIAMINE-PHOSPHATE PYROPHOSPHORYLASE"/>
    <property type="match status" value="1"/>
</dbReference>
<keyword evidence="2 9" id="KW-0808">Transferase</keyword>
<dbReference type="EMBL" id="FORR01000002">
    <property type="protein sequence ID" value="SFI80942.1"/>
    <property type="molecule type" value="Genomic_DNA"/>
</dbReference>
<dbReference type="OrthoDB" id="9812206at2"/>
<dbReference type="EC" id="2.5.1.3" evidence="9"/>
<dbReference type="STRING" id="46223.SAMN05421852_10278"/>
<organism evidence="13 14">
    <name type="scientific">Thermoflavimicrobium dichotomicum</name>
    <dbReference type="NCBI Taxonomy" id="46223"/>
    <lineage>
        <taxon>Bacteria</taxon>
        <taxon>Bacillati</taxon>
        <taxon>Bacillota</taxon>
        <taxon>Bacilli</taxon>
        <taxon>Bacillales</taxon>
        <taxon>Thermoactinomycetaceae</taxon>
        <taxon>Thermoflavimicrobium</taxon>
    </lineage>
</organism>
<dbReference type="PANTHER" id="PTHR20857:SF15">
    <property type="entry name" value="THIAMINE-PHOSPHATE SYNTHASE"/>
    <property type="match status" value="1"/>
</dbReference>
<feature type="binding site" evidence="9">
    <location>
        <position position="90"/>
    </location>
    <ligand>
        <name>Mg(2+)</name>
        <dbReference type="ChEBI" id="CHEBI:18420"/>
    </ligand>
</feature>
<keyword evidence="14" id="KW-1185">Reference proteome</keyword>
<dbReference type="InterPro" id="IPR022998">
    <property type="entry name" value="ThiamineP_synth_TenI"/>
</dbReference>
<dbReference type="InterPro" id="IPR036206">
    <property type="entry name" value="ThiamineP_synth_sf"/>
</dbReference>